<dbReference type="InterPro" id="IPR021508">
    <property type="entry name" value="Gp17-like"/>
</dbReference>
<dbReference type="Gene3D" id="3.30.2000.30">
    <property type="match status" value="1"/>
</dbReference>
<organism evidence="1 2">
    <name type="scientific">Falsiruegeria litorea R37</name>
    <dbReference type="NCBI Taxonomy" id="1200284"/>
    <lineage>
        <taxon>Bacteria</taxon>
        <taxon>Pseudomonadati</taxon>
        <taxon>Pseudomonadota</taxon>
        <taxon>Alphaproteobacteria</taxon>
        <taxon>Rhodobacterales</taxon>
        <taxon>Roseobacteraceae</taxon>
        <taxon>Falsiruegeria</taxon>
    </lineage>
</organism>
<proteinExistence type="predicted"/>
<dbReference type="OrthoDB" id="7644395at2"/>
<dbReference type="RefSeq" id="WP_085795867.1">
    <property type="nucleotide sequence ID" value="NZ_FWFO01000001.1"/>
</dbReference>
<keyword evidence="2" id="KW-1185">Reference proteome</keyword>
<name>A0A1Y5SNF0_9RHOB</name>
<dbReference type="AlphaFoldDB" id="A0A1Y5SNF0"/>
<dbReference type="InterPro" id="IPR053745">
    <property type="entry name" value="Viral_Tail_Comp_sf"/>
</dbReference>
<sequence length="137" mass="14614">MSYGAAAALQSAVYQVLQADAQVDSLVGDAIYDALPAGTLPQTYVLLGPEEVRDASDQTGQGARHRFTVTVMSEASGFAAAKQLAVAIGDALRDASLTLTRGRVVGLWFERATARKTGSTGQFRQIDLRFHARVEDN</sequence>
<protein>
    <recommendedName>
        <fullName evidence="3">Gene transfer agent protein</fullName>
    </recommendedName>
</protein>
<reference evidence="1 2" key="1">
    <citation type="submission" date="2017-03" db="EMBL/GenBank/DDBJ databases">
        <authorList>
            <person name="Afonso C.L."/>
            <person name="Miller P.J."/>
            <person name="Scott M.A."/>
            <person name="Spackman E."/>
            <person name="Goraichik I."/>
            <person name="Dimitrov K.M."/>
            <person name="Suarez D.L."/>
            <person name="Swayne D.E."/>
        </authorList>
    </citation>
    <scope>NUCLEOTIDE SEQUENCE [LARGE SCALE GENOMIC DNA]</scope>
    <source>
        <strain evidence="1 2">CECT 7639</strain>
    </source>
</reference>
<dbReference type="Proteomes" id="UP000193077">
    <property type="component" value="Unassembled WGS sequence"/>
</dbReference>
<evidence type="ECO:0008006" key="3">
    <source>
        <dbReference type="Google" id="ProtNLM"/>
    </source>
</evidence>
<dbReference type="Pfam" id="PF11367">
    <property type="entry name" value="Tail_completion_gp17"/>
    <property type="match status" value="1"/>
</dbReference>
<gene>
    <name evidence="1" type="ORF">TRL7639_02391</name>
</gene>
<accession>A0A1Y5SNF0</accession>
<evidence type="ECO:0000313" key="1">
    <source>
        <dbReference type="EMBL" id="SLN44705.1"/>
    </source>
</evidence>
<evidence type="ECO:0000313" key="2">
    <source>
        <dbReference type="Proteomes" id="UP000193077"/>
    </source>
</evidence>
<dbReference type="EMBL" id="FWFO01000001">
    <property type="protein sequence ID" value="SLN44705.1"/>
    <property type="molecule type" value="Genomic_DNA"/>
</dbReference>